<organism evidence="1 2">
    <name type="scientific">Gigaspora margarita</name>
    <dbReference type="NCBI Taxonomy" id="4874"/>
    <lineage>
        <taxon>Eukaryota</taxon>
        <taxon>Fungi</taxon>
        <taxon>Fungi incertae sedis</taxon>
        <taxon>Mucoromycota</taxon>
        <taxon>Glomeromycotina</taxon>
        <taxon>Glomeromycetes</taxon>
        <taxon>Diversisporales</taxon>
        <taxon>Gigasporaceae</taxon>
        <taxon>Gigaspora</taxon>
    </lineage>
</organism>
<proteinExistence type="predicted"/>
<sequence>VDTPTGSKNSEHEYRPQSITIKATKIVDTTLSNTTHTIYLLLEENYPAEKKELTDDRYTENVLSYNQNMEYQTTKYSTEKKVDTSTPIVPTTSSRTNVLGDDCFIDIDDAIFLNGCSNHHNVQQQDLDAHMETQSNVMVDENPLTKSVFIAKQYRTMIVVQEAKVVKSNMTRLISLKER</sequence>
<evidence type="ECO:0000313" key="2">
    <source>
        <dbReference type="Proteomes" id="UP000789901"/>
    </source>
</evidence>
<feature type="non-terminal residue" evidence="1">
    <location>
        <position position="1"/>
    </location>
</feature>
<evidence type="ECO:0000313" key="1">
    <source>
        <dbReference type="EMBL" id="CAG8796596.1"/>
    </source>
</evidence>
<dbReference type="EMBL" id="CAJVQB010021253">
    <property type="protein sequence ID" value="CAG8796596.1"/>
    <property type="molecule type" value="Genomic_DNA"/>
</dbReference>
<reference evidence="1 2" key="1">
    <citation type="submission" date="2021-06" db="EMBL/GenBank/DDBJ databases">
        <authorList>
            <person name="Kallberg Y."/>
            <person name="Tangrot J."/>
            <person name="Rosling A."/>
        </authorList>
    </citation>
    <scope>NUCLEOTIDE SEQUENCE [LARGE SCALE GENOMIC DNA]</scope>
    <source>
        <strain evidence="1 2">120-4 pot B 10/14</strain>
    </source>
</reference>
<accession>A0ABN7VSP0</accession>
<name>A0ABN7VSP0_GIGMA</name>
<gene>
    <name evidence="1" type="ORF">GMARGA_LOCUS22226</name>
</gene>
<comment type="caution">
    <text evidence="1">The sequence shown here is derived from an EMBL/GenBank/DDBJ whole genome shotgun (WGS) entry which is preliminary data.</text>
</comment>
<protein>
    <submittedName>
        <fullName evidence="1">22420_t:CDS:1</fullName>
    </submittedName>
</protein>
<dbReference type="Proteomes" id="UP000789901">
    <property type="component" value="Unassembled WGS sequence"/>
</dbReference>
<keyword evidence="2" id="KW-1185">Reference proteome</keyword>